<sequence length="507" mass="55067">MNKKKITQLLIVAATVSASSHILGEEANAVQQTNDVSIQSVAQLKGQVVNVSSNLRIRKAADINSEVIGYLVNGQEFDIKGKSGDWYNIDAKGVVGYVYKDYVKESGATPVTNPPSGNENTSSKGQVINVSSALNIRGGASTSAQIIGTLKNGQELNLKGKSGDWYSIDINGTIGYVYKDYVKEVSGSNTPEIPTNPTSPVKSKGQVINVSSSLRIRKEANTSSAIVGYLINGQSISIKGQSGDWYSIDANGVFGYAHKDYIKLTEDSTPTTPTTPTNPPETVEEIGIVVNVSTNLRLRDKPTSDYTSAVVGYLLPGDSFKILGTSGDWVNINYNGKVGYVLKDYVKKVEASNEEDISKTYTAILNILKAQIGAPYVYGGAGELLTTSFLNEIKVRFPAAAQSGEYNLAQQYVDKGYRSFDCSGFLYWGFKQVGINIGRTTYDQINNGVEVSKENVKLGDFLFYSDIGHVGMYIGNNQWIESSNSKSYVKIADVPWSKIGRIRRILN</sequence>
<evidence type="ECO:0000256" key="2">
    <source>
        <dbReference type="ARBA" id="ARBA00022670"/>
    </source>
</evidence>
<feature type="domain" description="SH3b" evidence="5">
    <location>
        <begin position="123"/>
        <end position="186"/>
    </location>
</feature>
<dbReference type="PROSITE" id="PS51781">
    <property type="entry name" value="SH3B"/>
    <property type="match status" value="2"/>
</dbReference>
<keyword evidence="2" id="KW-0645">Protease</keyword>
<dbReference type="Pfam" id="PF08239">
    <property type="entry name" value="SH3_3"/>
    <property type="match status" value="4"/>
</dbReference>
<dbReference type="PANTHER" id="PTHR34408">
    <property type="entry name" value="FAMILY PROTEIN, PUTATIVE-RELATED"/>
    <property type="match status" value="1"/>
</dbReference>
<dbReference type="EMBL" id="CP059378">
    <property type="protein sequence ID" value="QLY80158.1"/>
    <property type="molecule type" value="Genomic_DNA"/>
</dbReference>
<dbReference type="SUPFAM" id="SSF54001">
    <property type="entry name" value="Cysteine proteinases"/>
    <property type="match status" value="1"/>
</dbReference>
<feature type="domain" description="SH3b" evidence="5">
    <location>
        <begin position="284"/>
        <end position="350"/>
    </location>
</feature>
<dbReference type="KEGG" id="cint:HZF06_00755"/>
<dbReference type="InterPro" id="IPR052354">
    <property type="entry name" value="Cell_Wall_Dynamics_Protein"/>
</dbReference>
<dbReference type="Proteomes" id="UP000512286">
    <property type="component" value="Chromosome"/>
</dbReference>
<dbReference type="SMART" id="SM00287">
    <property type="entry name" value="SH3b"/>
    <property type="match status" value="4"/>
</dbReference>
<dbReference type="RefSeq" id="WP_181602063.1">
    <property type="nucleotide sequence ID" value="NZ_CP059378.1"/>
</dbReference>
<name>A0A7D7A3Q7_9CLOT</name>
<keyword evidence="4" id="KW-0788">Thiol protease</keyword>
<dbReference type="PROSITE" id="PS51935">
    <property type="entry name" value="NLPC_P60"/>
    <property type="match status" value="1"/>
</dbReference>
<dbReference type="GO" id="GO:0008234">
    <property type="term" value="F:cysteine-type peptidase activity"/>
    <property type="evidence" value="ECO:0007669"/>
    <property type="project" value="UniProtKB-KW"/>
</dbReference>
<proteinExistence type="inferred from homology"/>
<dbReference type="AlphaFoldDB" id="A0A7D7A3Q7"/>
<gene>
    <name evidence="7" type="ORF">HZF06_00755</name>
</gene>
<accession>A0A7D7A3Q7</accession>
<evidence type="ECO:0000313" key="8">
    <source>
        <dbReference type="Proteomes" id="UP000512286"/>
    </source>
</evidence>
<reference evidence="7 8" key="1">
    <citation type="submission" date="2020-07" db="EMBL/GenBank/DDBJ databases">
        <title>Electron transfer.</title>
        <authorList>
            <person name="Huang L."/>
            <person name="Liu X."/>
            <person name="Zhou S."/>
        </authorList>
    </citation>
    <scope>NUCLEOTIDE SEQUENCE [LARGE SCALE GENOMIC DNA]</scope>
    <source>
        <strain evidence="7 8">Lx1</strain>
    </source>
</reference>
<dbReference type="Pfam" id="PF00877">
    <property type="entry name" value="NLPC_P60"/>
    <property type="match status" value="1"/>
</dbReference>
<evidence type="ECO:0000256" key="4">
    <source>
        <dbReference type="ARBA" id="ARBA00022807"/>
    </source>
</evidence>
<keyword evidence="3" id="KW-0378">Hydrolase</keyword>
<dbReference type="InterPro" id="IPR003646">
    <property type="entry name" value="SH3-like_bac-type"/>
</dbReference>
<evidence type="ECO:0000313" key="7">
    <source>
        <dbReference type="EMBL" id="QLY80158.1"/>
    </source>
</evidence>
<evidence type="ECO:0000259" key="5">
    <source>
        <dbReference type="PROSITE" id="PS51781"/>
    </source>
</evidence>
<dbReference type="PANTHER" id="PTHR34408:SF1">
    <property type="entry name" value="GLYCOSYL HYDROLASE FAMILY 19 DOMAIN-CONTAINING PROTEIN HI_1415"/>
    <property type="match status" value="1"/>
</dbReference>
<dbReference type="Gene3D" id="3.90.1720.10">
    <property type="entry name" value="endopeptidase domain like (from Nostoc punctiforme)"/>
    <property type="match status" value="1"/>
</dbReference>
<comment type="similarity">
    <text evidence="1">Belongs to the peptidase C40 family.</text>
</comment>
<dbReference type="GO" id="GO:0006508">
    <property type="term" value="P:proteolysis"/>
    <property type="evidence" value="ECO:0007669"/>
    <property type="project" value="UniProtKB-KW"/>
</dbReference>
<dbReference type="InterPro" id="IPR038765">
    <property type="entry name" value="Papain-like_cys_pep_sf"/>
</dbReference>
<evidence type="ECO:0000259" key="6">
    <source>
        <dbReference type="PROSITE" id="PS51935"/>
    </source>
</evidence>
<feature type="domain" description="NlpC/P60" evidence="6">
    <location>
        <begin position="358"/>
        <end position="507"/>
    </location>
</feature>
<protein>
    <submittedName>
        <fullName evidence="7">SH3 domain-containing protein</fullName>
    </submittedName>
</protein>
<evidence type="ECO:0000256" key="1">
    <source>
        <dbReference type="ARBA" id="ARBA00007074"/>
    </source>
</evidence>
<organism evidence="7 8">
    <name type="scientific">Clostridium intestinale</name>
    <dbReference type="NCBI Taxonomy" id="36845"/>
    <lineage>
        <taxon>Bacteria</taxon>
        <taxon>Bacillati</taxon>
        <taxon>Bacillota</taxon>
        <taxon>Clostridia</taxon>
        <taxon>Eubacteriales</taxon>
        <taxon>Clostridiaceae</taxon>
        <taxon>Clostridium</taxon>
    </lineage>
</organism>
<dbReference type="InterPro" id="IPR000064">
    <property type="entry name" value="NLP_P60_dom"/>
</dbReference>
<evidence type="ECO:0000256" key="3">
    <source>
        <dbReference type="ARBA" id="ARBA00022801"/>
    </source>
</evidence>
<dbReference type="Gene3D" id="2.30.30.40">
    <property type="entry name" value="SH3 Domains"/>
    <property type="match status" value="4"/>
</dbReference>